<dbReference type="KEGG" id="scor:J3U87_10970"/>
<dbReference type="Gene3D" id="2.40.260.10">
    <property type="entry name" value="Sortase"/>
    <property type="match status" value="1"/>
</dbReference>
<dbReference type="AlphaFoldDB" id="A0A8A4TSP7"/>
<name>A0A8A4TSP7_SULCO</name>
<keyword evidence="4" id="KW-1185">Reference proteome</keyword>
<organism evidence="3 4">
    <name type="scientific">Sulfidibacter corallicola</name>
    <dbReference type="NCBI Taxonomy" id="2818388"/>
    <lineage>
        <taxon>Bacteria</taxon>
        <taxon>Pseudomonadati</taxon>
        <taxon>Acidobacteriota</taxon>
        <taxon>Holophagae</taxon>
        <taxon>Acanthopleuribacterales</taxon>
        <taxon>Acanthopleuribacteraceae</taxon>
        <taxon>Sulfidibacter</taxon>
    </lineage>
</organism>
<keyword evidence="2" id="KW-0812">Transmembrane</keyword>
<reference evidence="3" key="1">
    <citation type="submission" date="2021-03" db="EMBL/GenBank/DDBJ databases">
        <title>Acanthopleuribacteraceae sp. M133.</title>
        <authorList>
            <person name="Wang G."/>
        </authorList>
    </citation>
    <scope>NUCLEOTIDE SEQUENCE</scope>
    <source>
        <strain evidence="3">M133</strain>
    </source>
</reference>
<dbReference type="GO" id="GO:0016787">
    <property type="term" value="F:hydrolase activity"/>
    <property type="evidence" value="ECO:0007669"/>
    <property type="project" value="UniProtKB-KW"/>
</dbReference>
<accession>A0A8A4TSP7</accession>
<keyword evidence="2" id="KW-0472">Membrane</keyword>
<dbReference type="SUPFAM" id="SSF63817">
    <property type="entry name" value="Sortase"/>
    <property type="match status" value="1"/>
</dbReference>
<keyword evidence="2" id="KW-1133">Transmembrane helix</keyword>
<dbReference type="CDD" id="cd05828">
    <property type="entry name" value="Sortase_D_1"/>
    <property type="match status" value="1"/>
</dbReference>
<evidence type="ECO:0000313" key="3">
    <source>
        <dbReference type="EMBL" id="QTD52976.1"/>
    </source>
</evidence>
<dbReference type="InterPro" id="IPR023365">
    <property type="entry name" value="Sortase_dom-sf"/>
</dbReference>
<dbReference type="InterPro" id="IPR041999">
    <property type="entry name" value="Sortase_D_1"/>
</dbReference>
<evidence type="ECO:0000313" key="4">
    <source>
        <dbReference type="Proteomes" id="UP000663929"/>
    </source>
</evidence>
<sequence length="215" mass="23686">MKKIVFRPNPAPPLVPRSIRYAGSLLSSRLFVLGLLLAGLLVIARPLYHMGIRSWQQWRAGEIWKSADRNPTMLVSGDPVGWIRSAKADLDTLVLLDGTLANLRRFPCWSIAGALPTQRGLKIIQGHRDAHFAGLGNLSPGDLVEMQNLDHEQAYRVSQIEIVPAEVLADHLMAAPDREAVVLVTCYPLRYAGPAPDRLLVWLTPQLPAPALVSL</sequence>
<proteinExistence type="predicted"/>
<keyword evidence="1" id="KW-0378">Hydrolase</keyword>
<evidence type="ECO:0000256" key="1">
    <source>
        <dbReference type="ARBA" id="ARBA00022801"/>
    </source>
</evidence>
<dbReference type="Proteomes" id="UP000663929">
    <property type="component" value="Chromosome"/>
</dbReference>
<feature type="transmembrane region" description="Helical" evidence="2">
    <location>
        <begin position="30"/>
        <end position="48"/>
    </location>
</feature>
<dbReference type="InterPro" id="IPR005754">
    <property type="entry name" value="Sortase"/>
</dbReference>
<dbReference type="RefSeq" id="WP_237383075.1">
    <property type="nucleotide sequence ID" value="NZ_CP071793.1"/>
</dbReference>
<protein>
    <submittedName>
        <fullName evidence="3">Class D sortase</fullName>
    </submittedName>
</protein>
<evidence type="ECO:0000256" key="2">
    <source>
        <dbReference type="SAM" id="Phobius"/>
    </source>
</evidence>
<gene>
    <name evidence="3" type="ORF">J3U87_10970</name>
</gene>
<dbReference type="EMBL" id="CP071793">
    <property type="protein sequence ID" value="QTD52976.1"/>
    <property type="molecule type" value="Genomic_DNA"/>
</dbReference>
<dbReference type="Pfam" id="PF04203">
    <property type="entry name" value="Sortase"/>
    <property type="match status" value="1"/>
</dbReference>